<gene>
    <name evidence="9" type="ORF">GPM918_LOCUS2709</name>
    <name evidence="10" type="ORF">SRO942_LOCUS2709</name>
</gene>
<evidence type="ECO:0000256" key="2">
    <source>
        <dbReference type="ARBA" id="ARBA00004687"/>
    </source>
</evidence>
<dbReference type="UniPathway" id="UPA00196"/>
<feature type="transmembrane region" description="Helical" evidence="8">
    <location>
        <begin position="191"/>
        <end position="207"/>
    </location>
</feature>
<dbReference type="GO" id="GO:0000506">
    <property type="term" value="C:glycosylphosphatidylinositol-N-acetylglucosaminyltransferase (GPI-GnT) complex"/>
    <property type="evidence" value="ECO:0007669"/>
    <property type="project" value="TreeGrafter"/>
</dbReference>
<keyword evidence="6 8" id="KW-1133">Transmembrane helix</keyword>
<evidence type="ECO:0000256" key="1">
    <source>
        <dbReference type="ARBA" id="ARBA00004141"/>
    </source>
</evidence>
<evidence type="ECO:0000256" key="5">
    <source>
        <dbReference type="ARBA" id="ARBA00022692"/>
    </source>
</evidence>
<evidence type="ECO:0000313" key="9">
    <source>
        <dbReference type="EMBL" id="CAF0785532.1"/>
    </source>
</evidence>
<evidence type="ECO:0000313" key="11">
    <source>
        <dbReference type="Proteomes" id="UP000663829"/>
    </source>
</evidence>
<evidence type="ECO:0000256" key="4">
    <source>
        <dbReference type="ARBA" id="ARBA00022502"/>
    </source>
</evidence>
<name>A0A813RQ63_9BILA</name>
<dbReference type="PANTHER" id="PTHR12982">
    <property type="entry name" value="PHOSPHATIDYLINOSITOL GLYCAN, CLASS C"/>
    <property type="match status" value="1"/>
</dbReference>
<dbReference type="EMBL" id="CAJOBC010000308">
    <property type="protein sequence ID" value="CAF3569239.1"/>
    <property type="molecule type" value="Genomic_DNA"/>
</dbReference>
<evidence type="ECO:0000256" key="6">
    <source>
        <dbReference type="ARBA" id="ARBA00022989"/>
    </source>
</evidence>
<keyword evidence="5 8" id="KW-0812">Transmembrane</keyword>
<dbReference type="InterPro" id="IPR009450">
    <property type="entry name" value="Plno_GlcNAc_GPI2"/>
</dbReference>
<organism evidence="9 11">
    <name type="scientific">Didymodactylos carnosus</name>
    <dbReference type="NCBI Taxonomy" id="1234261"/>
    <lineage>
        <taxon>Eukaryota</taxon>
        <taxon>Metazoa</taxon>
        <taxon>Spiralia</taxon>
        <taxon>Gnathifera</taxon>
        <taxon>Rotifera</taxon>
        <taxon>Eurotatoria</taxon>
        <taxon>Bdelloidea</taxon>
        <taxon>Philodinida</taxon>
        <taxon>Philodinidae</taxon>
        <taxon>Didymodactylos</taxon>
    </lineage>
</organism>
<evidence type="ECO:0008006" key="12">
    <source>
        <dbReference type="Google" id="ProtNLM"/>
    </source>
</evidence>
<comment type="similarity">
    <text evidence="3">Belongs to the PIGC family.</text>
</comment>
<keyword evidence="11" id="KW-1185">Reference proteome</keyword>
<comment type="caution">
    <text evidence="9">The sequence shown here is derived from an EMBL/GenBank/DDBJ whole genome shotgun (WGS) entry which is preliminary data.</text>
</comment>
<dbReference type="EMBL" id="CAJNOQ010000308">
    <property type="protein sequence ID" value="CAF0785532.1"/>
    <property type="molecule type" value="Genomic_DNA"/>
</dbReference>
<sequence>MISASGRQKVLYSISETNDESTDDIYDYMHINNELINTCKHKYWPTVFDSGLITQQVSSVIFFVVIFIYLDNKTLEPGDVLYGNALLILLGLCFYRWLNLPFGVRLWKDNLKTLSAFILFGFMVSPVIATLTKTISTDTIYAMSTIMMLAHLIFYDYGCETAMVQKALSFSAALFSAVCLASRLATSLHTFTMVSCAVLIFTVGSELRKLVKAESLKTFIFLTIIHVILCIIFLSRLSFIHCFLYGISVLLLTFICPKWLISLQKYKTSMRGPWDEAEISLDK</sequence>
<feature type="transmembrane region" description="Helical" evidence="8">
    <location>
        <begin position="110"/>
        <end position="129"/>
    </location>
</feature>
<feature type="transmembrane region" description="Helical" evidence="8">
    <location>
        <begin position="135"/>
        <end position="155"/>
    </location>
</feature>
<dbReference type="Proteomes" id="UP000663829">
    <property type="component" value="Unassembled WGS sequence"/>
</dbReference>
<evidence type="ECO:0000256" key="8">
    <source>
        <dbReference type="SAM" id="Phobius"/>
    </source>
</evidence>
<comment type="pathway">
    <text evidence="2">Glycolipid biosynthesis; glycosylphosphatidylinositol-anchor biosynthesis.</text>
</comment>
<dbReference type="OrthoDB" id="196709at2759"/>
<evidence type="ECO:0000313" key="10">
    <source>
        <dbReference type="EMBL" id="CAF3569239.1"/>
    </source>
</evidence>
<comment type="subcellular location">
    <subcellularLocation>
        <location evidence="1">Membrane</location>
        <topology evidence="1">Multi-pass membrane protein</topology>
    </subcellularLocation>
</comment>
<dbReference type="PANTHER" id="PTHR12982:SF0">
    <property type="entry name" value="PHOSPHATIDYLINOSITOL N-ACETYLGLUCOSAMINYLTRANSFERASE SUBUNIT C"/>
    <property type="match status" value="1"/>
</dbReference>
<dbReference type="PIRSF" id="PIRSF016104">
    <property type="entry name" value="GPI2"/>
    <property type="match status" value="1"/>
</dbReference>
<reference evidence="9" key="1">
    <citation type="submission" date="2021-02" db="EMBL/GenBank/DDBJ databases">
        <authorList>
            <person name="Nowell W R."/>
        </authorList>
    </citation>
    <scope>NUCLEOTIDE SEQUENCE</scope>
</reference>
<feature type="transmembrane region" description="Helical" evidence="8">
    <location>
        <begin position="243"/>
        <end position="261"/>
    </location>
</feature>
<dbReference type="GO" id="GO:0006506">
    <property type="term" value="P:GPI anchor biosynthetic process"/>
    <property type="evidence" value="ECO:0007669"/>
    <property type="project" value="UniProtKB-UniPathway"/>
</dbReference>
<feature type="transmembrane region" description="Helical" evidence="8">
    <location>
        <begin position="50"/>
        <end position="69"/>
    </location>
</feature>
<evidence type="ECO:0000256" key="3">
    <source>
        <dbReference type="ARBA" id="ARBA00008321"/>
    </source>
</evidence>
<evidence type="ECO:0000256" key="7">
    <source>
        <dbReference type="ARBA" id="ARBA00023136"/>
    </source>
</evidence>
<dbReference type="AlphaFoldDB" id="A0A813RQ63"/>
<feature type="transmembrane region" description="Helical" evidence="8">
    <location>
        <begin position="81"/>
        <end position="98"/>
    </location>
</feature>
<feature type="transmembrane region" description="Helical" evidence="8">
    <location>
        <begin position="167"/>
        <end position="185"/>
    </location>
</feature>
<keyword evidence="7 8" id="KW-0472">Membrane</keyword>
<dbReference type="Proteomes" id="UP000681722">
    <property type="component" value="Unassembled WGS sequence"/>
</dbReference>
<proteinExistence type="inferred from homology"/>
<keyword evidence="4" id="KW-0337">GPI-anchor biosynthesis</keyword>
<feature type="transmembrane region" description="Helical" evidence="8">
    <location>
        <begin position="219"/>
        <end position="237"/>
    </location>
</feature>
<dbReference type="Pfam" id="PF06432">
    <property type="entry name" value="GPI2"/>
    <property type="match status" value="1"/>
</dbReference>
<accession>A0A813RQ63</accession>
<protein>
    <recommendedName>
        <fullName evidence="12">Phosphatidylinositol N-acetylglucosaminyltransferase subunit C</fullName>
    </recommendedName>
</protein>